<sequence>MAPIVETSDFRRKTLRLIDDLKPFPGRLYQAVSIGIICAISISIAMLYHFPEAAIGCYLVIFMAKPNAAENVVTGVGLIIAVSLVVFLLIGLINLTIDHPPAQIAAIIISSFIFLYMDSATKLGEQAGIVALVIAFVMTLLGYIPIGEIATRAVLYAWAMVFVPMATLALYNLFFGIPPQKLLRQAIAERLRTTADFLTAADPEARDKLVELIGKGTAEQDKLLQMIGLFRLLNRKDNAFLTACQAHSYRLMLAALARDNAGSAEHRSALAGQCRDAAGAIEAKKPLAKAQSATPGDEDHGLDDVEAALAALLDATPPEKGAPLDDPFIAADAFSNPIHLQFALKTTLAAFTCYFIYTAIDWQGIHTAMITCYVAALGTTGETVHKLLLRITGCLIGALIGLLTILFIIPQLESIGGLAIVIFLVVAFSAWISTGSERISYGGVQIALAFLLTVIQGFKPGTDLSAASDRIFGILLGNAVVYIIFTTIWPVSISYAVKNNILAVTARLKTLADLPFAERRASLGLIALIQTNLGNVRNALDMAGYEPRAVRPTQNQRQAVTLVTDKLNHLTLGLFFRPEISGEMTAEIDAITDKFADRDSRAPAEPALTGKDGSGDGS</sequence>
<keyword evidence="4 8" id="KW-1133">Transmembrane helix</keyword>
<comment type="similarity">
    <text evidence="6">Belongs to the YccS/YhfK family.</text>
</comment>
<evidence type="ECO:0000256" key="3">
    <source>
        <dbReference type="ARBA" id="ARBA00022692"/>
    </source>
</evidence>
<comment type="subcellular location">
    <subcellularLocation>
        <location evidence="1">Cell membrane</location>
        <topology evidence="1">Multi-pass membrane protein</topology>
    </subcellularLocation>
</comment>
<feature type="transmembrane region" description="Helical" evidence="8">
    <location>
        <begin position="470"/>
        <end position="491"/>
    </location>
</feature>
<reference evidence="10 11" key="1">
    <citation type="submission" date="2019-06" db="EMBL/GenBank/DDBJ databases">
        <authorList>
            <person name="Li M."/>
        </authorList>
    </citation>
    <scope>NUCLEOTIDE SEQUENCE [LARGE SCALE GENOMIC DNA]</scope>
    <source>
        <strain evidence="10 11">BGMRC2036</strain>
    </source>
</reference>
<evidence type="ECO:0000256" key="8">
    <source>
        <dbReference type="SAM" id="Phobius"/>
    </source>
</evidence>
<evidence type="ECO:0000256" key="6">
    <source>
        <dbReference type="ARBA" id="ARBA00043993"/>
    </source>
</evidence>
<feature type="transmembrane region" description="Helical" evidence="8">
    <location>
        <begin position="71"/>
        <end position="93"/>
    </location>
</feature>
<keyword evidence="2" id="KW-1003">Cell membrane</keyword>
<dbReference type="RefSeq" id="WP_141147303.1">
    <property type="nucleotide sequence ID" value="NZ_VHLG01000001.1"/>
</dbReference>
<evidence type="ECO:0000256" key="1">
    <source>
        <dbReference type="ARBA" id="ARBA00004651"/>
    </source>
</evidence>
<feature type="transmembrane region" description="Helical" evidence="8">
    <location>
        <begin position="99"/>
        <end position="117"/>
    </location>
</feature>
<protein>
    <submittedName>
        <fullName evidence="10">FUSC family protein</fullName>
    </submittedName>
</protein>
<dbReference type="EMBL" id="VHLG01000001">
    <property type="protein sequence ID" value="TPW33365.1"/>
    <property type="molecule type" value="Genomic_DNA"/>
</dbReference>
<keyword evidence="11" id="KW-1185">Reference proteome</keyword>
<evidence type="ECO:0000313" key="11">
    <source>
        <dbReference type="Proteomes" id="UP000318801"/>
    </source>
</evidence>
<name>A0A506UJ62_9HYPH</name>
<feature type="transmembrane region" description="Helical" evidence="8">
    <location>
        <begin position="387"/>
        <end position="409"/>
    </location>
</feature>
<keyword evidence="5 8" id="KW-0472">Membrane</keyword>
<dbReference type="Proteomes" id="UP000318801">
    <property type="component" value="Unassembled WGS sequence"/>
</dbReference>
<keyword evidence="3 8" id="KW-0812">Transmembrane</keyword>
<evidence type="ECO:0000256" key="5">
    <source>
        <dbReference type="ARBA" id="ARBA00023136"/>
    </source>
</evidence>
<feature type="transmembrane region" description="Helical" evidence="8">
    <location>
        <begin position="28"/>
        <end position="50"/>
    </location>
</feature>
<evidence type="ECO:0000259" key="9">
    <source>
        <dbReference type="Pfam" id="PF13515"/>
    </source>
</evidence>
<feature type="transmembrane region" description="Helical" evidence="8">
    <location>
        <begin position="415"/>
        <end position="432"/>
    </location>
</feature>
<dbReference type="InterPro" id="IPR049453">
    <property type="entry name" value="Memb_transporter_dom"/>
</dbReference>
<feature type="region of interest" description="Disordered" evidence="7">
    <location>
        <begin position="595"/>
        <end position="618"/>
    </location>
</feature>
<dbReference type="PANTHER" id="PTHR30509:SF9">
    <property type="entry name" value="MULTIDRUG RESISTANCE PROTEIN MDTO"/>
    <property type="match status" value="1"/>
</dbReference>
<dbReference type="GO" id="GO:0005886">
    <property type="term" value="C:plasma membrane"/>
    <property type="evidence" value="ECO:0007669"/>
    <property type="project" value="UniProtKB-SubCell"/>
</dbReference>
<accession>A0A506UJ62</accession>
<evidence type="ECO:0000256" key="4">
    <source>
        <dbReference type="ARBA" id="ARBA00022989"/>
    </source>
</evidence>
<evidence type="ECO:0000256" key="2">
    <source>
        <dbReference type="ARBA" id="ARBA00022475"/>
    </source>
</evidence>
<comment type="caution">
    <text evidence="10">The sequence shown here is derived from an EMBL/GenBank/DDBJ whole genome shotgun (WGS) entry which is preliminary data.</text>
</comment>
<dbReference type="OrthoDB" id="105720at2"/>
<dbReference type="Pfam" id="PF13515">
    <property type="entry name" value="FUSC_2"/>
    <property type="match status" value="1"/>
</dbReference>
<feature type="transmembrane region" description="Helical" evidence="8">
    <location>
        <begin position="439"/>
        <end position="458"/>
    </location>
</feature>
<feature type="transmembrane region" description="Helical" evidence="8">
    <location>
        <begin position="153"/>
        <end position="174"/>
    </location>
</feature>
<organism evidence="10 11">
    <name type="scientific">Martelella alba</name>
    <dbReference type="NCBI Taxonomy" id="2590451"/>
    <lineage>
        <taxon>Bacteria</taxon>
        <taxon>Pseudomonadati</taxon>
        <taxon>Pseudomonadota</taxon>
        <taxon>Alphaproteobacteria</taxon>
        <taxon>Hyphomicrobiales</taxon>
        <taxon>Aurantimonadaceae</taxon>
        <taxon>Martelella</taxon>
    </lineage>
</organism>
<proteinExistence type="inferred from homology"/>
<evidence type="ECO:0000256" key="7">
    <source>
        <dbReference type="SAM" id="MobiDB-lite"/>
    </source>
</evidence>
<gene>
    <name evidence="10" type="ORF">FJU08_02040</name>
</gene>
<feature type="domain" description="Integral membrane bound transporter" evidence="9">
    <location>
        <begin position="353"/>
        <end position="483"/>
    </location>
</feature>
<dbReference type="AlphaFoldDB" id="A0A506UJ62"/>
<dbReference type="PANTHER" id="PTHR30509">
    <property type="entry name" value="P-HYDROXYBENZOIC ACID EFFLUX PUMP SUBUNIT-RELATED"/>
    <property type="match status" value="1"/>
</dbReference>
<feature type="transmembrane region" description="Helical" evidence="8">
    <location>
        <begin position="129"/>
        <end position="147"/>
    </location>
</feature>
<evidence type="ECO:0000313" key="10">
    <source>
        <dbReference type="EMBL" id="TPW33365.1"/>
    </source>
</evidence>